<dbReference type="PANTHER" id="PTHR41774">
    <property type="match status" value="1"/>
</dbReference>
<dbReference type="EMBL" id="CP004006">
    <property type="protein sequence ID" value="AHE67068.1"/>
    <property type="molecule type" value="Genomic_DNA"/>
</dbReference>
<dbReference type="RefSeq" id="WP_025385675.1">
    <property type="nucleotide sequence ID" value="NZ_CP004006.1"/>
</dbReference>
<dbReference type="Gene3D" id="3.30.70.120">
    <property type="match status" value="1"/>
</dbReference>
<organism evidence="1 2">
    <name type="scientific">Legionella oakridgensis ATCC 33761 = DSM 21215</name>
    <dbReference type="NCBI Taxonomy" id="1268635"/>
    <lineage>
        <taxon>Bacteria</taxon>
        <taxon>Pseudomonadati</taxon>
        <taxon>Pseudomonadota</taxon>
        <taxon>Gammaproteobacteria</taxon>
        <taxon>Legionellales</taxon>
        <taxon>Legionellaceae</taxon>
        <taxon>Legionella</taxon>
    </lineage>
</organism>
<evidence type="ECO:0000313" key="1">
    <source>
        <dbReference type="EMBL" id="AHE67068.1"/>
    </source>
</evidence>
<dbReference type="InterPro" id="IPR036069">
    <property type="entry name" value="DUF34/NIF3_sf"/>
</dbReference>
<dbReference type="STRING" id="1268635.Loa_01519"/>
<sequence length="113" mass="12487">MAVISNGRNNAIPTYFYVPESHLDAVKHALFSIGAGRQGDYGETCWQTLGQGQFRPLAGANPAIGELGELTFVNEYKVEMLCSAELIHLAVQTLKEAHPYEEPAYAIIRLETY</sequence>
<reference evidence="1 2" key="1">
    <citation type="journal article" date="2013" name="Int. J. Med. Microbiol.">
        <title>Legionella oakridgensis ATCC 33761 genome sequence and phenotypic characterization reveals its replication capacity in amoebae.</title>
        <authorList>
            <person name="Brzuszkiewicz E."/>
            <person name="Schulz T."/>
            <person name="Rydzewski K."/>
            <person name="Daniel R."/>
            <person name="Gillmaier N."/>
            <person name="Dittmann C."/>
            <person name="Holland G."/>
            <person name="Schunder E."/>
            <person name="Lautner M."/>
            <person name="Eisenreich W."/>
            <person name="Luck C."/>
            <person name="Heuner K."/>
        </authorList>
    </citation>
    <scope>NUCLEOTIDE SEQUENCE [LARGE SCALE GENOMIC DNA]</scope>
    <source>
        <strain>OR-10</strain>
        <strain evidence="2">ATCC 33761</strain>
    </source>
</reference>
<dbReference type="InterPro" id="IPR015867">
    <property type="entry name" value="N-reg_PII/ATP_PRibTrfase_C"/>
</dbReference>
<name>W0B943_9GAMM</name>
<proteinExistence type="predicted"/>
<dbReference type="Proteomes" id="UP000018838">
    <property type="component" value="Chromosome"/>
</dbReference>
<keyword evidence="2" id="KW-1185">Reference proteome</keyword>
<gene>
    <name evidence="1" type="ORF">Loa_01519</name>
</gene>
<dbReference type="SUPFAM" id="SSF102705">
    <property type="entry name" value="NIF3 (NGG1p interacting factor 3)-like"/>
    <property type="match status" value="1"/>
</dbReference>
<dbReference type="PANTHER" id="PTHR41774:SF1">
    <property type="entry name" value="NGG1P INTERACTING FACTOR NIF3"/>
    <property type="match status" value="1"/>
</dbReference>
<evidence type="ECO:0008006" key="3">
    <source>
        <dbReference type="Google" id="ProtNLM"/>
    </source>
</evidence>
<evidence type="ECO:0000313" key="2">
    <source>
        <dbReference type="Proteomes" id="UP000018838"/>
    </source>
</evidence>
<protein>
    <recommendedName>
        <fullName evidence="3">NGG1p interacting factor NIF3</fullName>
    </recommendedName>
</protein>
<accession>W0B943</accession>
<dbReference type="HOGENOM" id="CLU_120084_3_0_6"/>
<dbReference type="KEGG" id="lok:Loa_01519"/>
<dbReference type="eggNOG" id="COG3323">
    <property type="taxonomic scope" value="Bacteria"/>
</dbReference>
<dbReference type="PATRIC" id="fig|1268635.3.peg.1546"/>
<dbReference type="AlphaFoldDB" id="W0B943"/>